<feature type="domain" description="EF-hand" evidence="5">
    <location>
        <begin position="210"/>
        <end position="245"/>
    </location>
</feature>
<evidence type="ECO:0000313" key="7">
    <source>
        <dbReference type="Proteomes" id="UP000002282"/>
    </source>
</evidence>
<dbReference type="InterPro" id="IPR002048">
    <property type="entry name" value="EF_hand_dom"/>
</dbReference>
<evidence type="ECO:0000313" key="6">
    <source>
        <dbReference type="EMBL" id="EDW97520.1"/>
    </source>
</evidence>
<dbReference type="PANTHER" id="PTHR13025">
    <property type="entry name" value="EF-HAND DOMAIN-CONTAINING PROTEIN D"/>
    <property type="match status" value="1"/>
</dbReference>
<dbReference type="HOGENOM" id="CLU_748580_0_0_1"/>
<dbReference type="InterPro" id="IPR011992">
    <property type="entry name" value="EF-hand-dom_pair"/>
</dbReference>
<dbReference type="eggNOG" id="KOG0041">
    <property type="taxonomic scope" value="Eukaryota"/>
</dbReference>
<dbReference type="OrthoDB" id="6572480at2759"/>
<dbReference type="PANTHER" id="PTHR13025:SF6">
    <property type="entry name" value="EF-HAND DOMAIN-CONTAINING PROTEIN-RELATED"/>
    <property type="match status" value="1"/>
</dbReference>
<dbReference type="PROSITE" id="PS50222">
    <property type="entry name" value="EF_HAND_2"/>
    <property type="match status" value="1"/>
</dbReference>
<dbReference type="AlphaFoldDB" id="B4PSA0"/>
<reference evidence="6 7" key="2">
    <citation type="journal article" date="2007" name="PLoS Biol.">
        <title>Principles of genome evolution in the Drosophila melanogaster species group.</title>
        <authorList>
            <person name="Ranz J.M."/>
            <person name="Maurin D."/>
            <person name="Chan Y.S."/>
            <person name="von Grotthuss M."/>
            <person name="Hillier L.W."/>
            <person name="Roote J."/>
            <person name="Ashburner M."/>
            <person name="Bergman C.M."/>
        </authorList>
    </citation>
    <scope>NUCLEOTIDE SEQUENCE [LARGE SCALE GENOMIC DNA]</scope>
    <source>
        <strain evidence="7">Tai18E2 / Tucson 14021-0261.01</strain>
    </source>
</reference>
<organism evidence="6 7">
    <name type="scientific">Drosophila yakuba</name>
    <name type="common">Fruit fly</name>
    <dbReference type="NCBI Taxonomy" id="7245"/>
    <lineage>
        <taxon>Eukaryota</taxon>
        <taxon>Metazoa</taxon>
        <taxon>Ecdysozoa</taxon>
        <taxon>Arthropoda</taxon>
        <taxon>Hexapoda</taxon>
        <taxon>Insecta</taxon>
        <taxon>Pterygota</taxon>
        <taxon>Neoptera</taxon>
        <taxon>Endopterygota</taxon>
        <taxon>Diptera</taxon>
        <taxon>Brachycera</taxon>
        <taxon>Muscomorpha</taxon>
        <taxon>Ephydroidea</taxon>
        <taxon>Drosophilidae</taxon>
        <taxon>Drosophila</taxon>
        <taxon>Sophophora</taxon>
    </lineage>
</organism>
<dbReference type="GO" id="GO:0005509">
    <property type="term" value="F:calcium ion binding"/>
    <property type="evidence" value="ECO:0007669"/>
    <property type="project" value="InterPro"/>
</dbReference>
<feature type="compositionally biased region" description="Polar residues" evidence="4">
    <location>
        <begin position="16"/>
        <end position="26"/>
    </location>
</feature>
<dbReference type="EMBL" id="CM000160">
    <property type="protein sequence ID" value="EDW97520.1"/>
    <property type="molecule type" value="Genomic_DNA"/>
</dbReference>
<proteinExistence type="predicted"/>
<feature type="region of interest" description="Disordered" evidence="4">
    <location>
        <begin position="1"/>
        <end position="30"/>
    </location>
</feature>
<keyword evidence="3" id="KW-0106">Calcium</keyword>
<reference evidence="6 7" key="1">
    <citation type="journal article" date="2007" name="Nature">
        <title>Evolution of genes and genomes on the Drosophila phylogeny.</title>
        <authorList>
            <consortium name="Drosophila 12 Genomes Consortium"/>
            <person name="Clark A.G."/>
            <person name="Eisen M.B."/>
            <person name="Smith D.R."/>
            <person name="Bergman C.M."/>
            <person name="Oliver B."/>
            <person name="Markow T.A."/>
            <person name="Kaufman T.C."/>
            <person name="Kellis M."/>
            <person name="Gelbart W."/>
            <person name="Iyer V.N."/>
            <person name="Pollard D.A."/>
            <person name="Sackton T.B."/>
            <person name="Larracuente A.M."/>
            <person name="Singh N.D."/>
            <person name="Abad J.P."/>
            <person name="Abt D.N."/>
            <person name="Adryan B."/>
            <person name="Aguade M."/>
            <person name="Akashi H."/>
            <person name="Anderson W.W."/>
            <person name="Aquadro C.F."/>
            <person name="Ardell D.H."/>
            <person name="Arguello R."/>
            <person name="Artieri C.G."/>
            <person name="Barbash D.A."/>
            <person name="Barker D."/>
            <person name="Barsanti P."/>
            <person name="Batterham P."/>
            <person name="Batzoglou S."/>
            <person name="Begun D."/>
            <person name="Bhutkar A."/>
            <person name="Blanco E."/>
            <person name="Bosak S.A."/>
            <person name="Bradley R.K."/>
            <person name="Brand A.D."/>
            <person name="Brent M.R."/>
            <person name="Brooks A.N."/>
            <person name="Brown R.H."/>
            <person name="Butlin R.K."/>
            <person name="Caggese C."/>
            <person name="Calvi B.R."/>
            <person name="Bernardo de Carvalho A."/>
            <person name="Caspi A."/>
            <person name="Castrezana S."/>
            <person name="Celniker S.E."/>
            <person name="Chang J.L."/>
            <person name="Chapple C."/>
            <person name="Chatterji S."/>
            <person name="Chinwalla A."/>
            <person name="Civetta A."/>
            <person name="Clifton S.W."/>
            <person name="Comeron J.M."/>
            <person name="Costello J.C."/>
            <person name="Coyne J.A."/>
            <person name="Daub J."/>
            <person name="David R.G."/>
            <person name="Delcher A.L."/>
            <person name="Delehaunty K."/>
            <person name="Do C.B."/>
            <person name="Ebling H."/>
            <person name="Edwards K."/>
            <person name="Eickbush T."/>
            <person name="Evans J.D."/>
            <person name="Filipski A."/>
            <person name="Findeiss S."/>
            <person name="Freyhult E."/>
            <person name="Fulton L."/>
            <person name="Fulton R."/>
            <person name="Garcia A.C."/>
            <person name="Gardiner A."/>
            <person name="Garfield D.A."/>
            <person name="Garvin B.E."/>
            <person name="Gibson G."/>
            <person name="Gilbert D."/>
            <person name="Gnerre S."/>
            <person name="Godfrey J."/>
            <person name="Good R."/>
            <person name="Gotea V."/>
            <person name="Gravely B."/>
            <person name="Greenberg A.J."/>
            <person name="Griffiths-Jones S."/>
            <person name="Gross S."/>
            <person name="Guigo R."/>
            <person name="Gustafson E.A."/>
            <person name="Haerty W."/>
            <person name="Hahn M.W."/>
            <person name="Halligan D.L."/>
            <person name="Halpern A.L."/>
            <person name="Halter G.M."/>
            <person name="Han M.V."/>
            <person name="Heger A."/>
            <person name="Hillier L."/>
            <person name="Hinrichs A.S."/>
            <person name="Holmes I."/>
            <person name="Hoskins R.A."/>
            <person name="Hubisz M.J."/>
            <person name="Hultmark D."/>
            <person name="Huntley M.A."/>
            <person name="Jaffe D.B."/>
            <person name="Jagadeeshan S."/>
            <person name="Jeck W.R."/>
            <person name="Johnson J."/>
            <person name="Jones C.D."/>
            <person name="Jordan W.C."/>
            <person name="Karpen G.H."/>
            <person name="Kataoka E."/>
            <person name="Keightley P.D."/>
            <person name="Kheradpour P."/>
            <person name="Kirkness E.F."/>
            <person name="Koerich L.B."/>
            <person name="Kristiansen K."/>
            <person name="Kudrna D."/>
            <person name="Kulathinal R.J."/>
            <person name="Kumar S."/>
            <person name="Kwok R."/>
            <person name="Lander E."/>
            <person name="Langley C.H."/>
            <person name="Lapoint R."/>
            <person name="Lazzaro B.P."/>
            <person name="Lee S.J."/>
            <person name="Levesque L."/>
            <person name="Li R."/>
            <person name="Lin C.F."/>
            <person name="Lin M.F."/>
            <person name="Lindblad-Toh K."/>
            <person name="Llopart A."/>
            <person name="Long M."/>
            <person name="Low L."/>
            <person name="Lozovsky E."/>
            <person name="Lu J."/>
            <person name="Luo M."/>
            <person name="Machado C.A."/>
            <person name="Makalowski W."/>
            <person name="Marzo M."/>
            <person name="Matsuda M."/>
            <person name="Matzkin L."/>
            <person name="McAllister B."/>
            <person name="McBride C.S."/>
            <person name="McKernan B."/>
            <person name="McKernan K."/>
            <person name="Mendez-Lago M."/>
            <person name="Minx P."/>
            <person name="Mollenhauer M.U."/>
            <person name="Montooth K."/>
            <person name="Mount S.M."/>
            <person name="Mu X."/>
            <person name="Myers E."/>
            <person name="Negre B."/>
            <person name="Newfeld S."/>
            <person name="Nielsen R."/>
            <person name="Noor M.A."/>
            <person name="O'Grady P."/>
            <person name="Pachter L."/>
            <person name="Papaceit M."/>
            <person name="Parisi M.J."/>
            <person name="Parisi M."/>
            <person name="Parts L."/>
            <person name="Pedersen J.S."/>
            <person name="Pesole G."/>
            <person name="Phillippy A.M."/>
            <person name="Ponting C.P."/>
            <person name="Pop M."/>
            <person name="Porcelli D."/>
            <person name="Powell J.R."/>
            <person name="Prohaska S."/>
            <person name="Pruitt K."/>
            <person name="Puig M."/>
            <person name="Quesneville H."/>
            <person name="Ram K.R."/>
            <person name="Rand D."/>
            <person name="Rasmussen M.D."/>
            <person name="Reed L.K."/>
            <person name="Reenan R."/>
            <person name="Reily A."/>
            <person name="Remington K.A."/>
            <person name="Rieger T.T."/>
            <person name="Ritchie M.G."/>
            <person name="Robin C."/>
            <person name="Rogers Y.H."/>
            <person name="Rohde C."/>
            <person name="Rozas J."/>
            <person name="Rubenfield M.J."/>
            <person name="Ruiz A."/>
            <person name="Russo S."/>
            <person name="Salzberg S.L."/>
            <person name="Sanchez-Gracia A."/>
            <person name="Saranga D.J."/>
            <person name="Sato H."/>
            <person name="Schaeffer S.W."/>
            <person name="Schatz M.C."/>
            <person name="Schlenke T."/>
            <person name="Schwartz R."/>
            <person name="Segarra C."/>
            <person name="Singh R.S."/>
            <person name="Sirot L."/>
            <person name="Sirota M."/>
            <person name="Sisneros N.B."/>
            <person name="Smith C.D."/>
            <person name="Smith T.F."/>
            <person name="Spieth J."/>
            <person name="Stage D.E."/>
            <person name="Stark A."/>
            <person name="Stephan W."/>
            <person name="Strausberg R.L."/>
            <person name="Strempel S."/>
            <person name="Sturgill D."/>
            <person name="Sutton G."/>
            <person name="Sutton G.G."/>
            <person name="Tao W."/>
            <person name="Teichmann S."/>
            <person name="Tobari Y.N."/>
            <person name="Tomimura Y."/>
            <person name="Tsolas J.M."/>
            <person name="Valente V.L."/>
            <person name="Venter E."/>
            <person name="Venter J.C."/>
            <person name="Vicario S."/>
            <person name="Vieira F.G."/>
            <person name="Vilella A.J."/>
            <person name="Villasante A."/>
            <person name="Walenz B."/>
            <person name="Wang J."/>
            <person name="Wasserman M."/>
            <person name="Watts T."/>
            <person name="Wilson D."/>
            <person name="Wilson R.K."/>
            <person name="Wing R.A."/>
            <person name="Wolfner M.F."/>
            <person name="Wong A."/>
            <person name="Wong G.K."/>
            <person name="Wu C.I."/>
            <person name="Wu G."/>
            <person name="Yamamoto D."/>
            <person name="Yang H.P."/>
            <person name="Yang S.P."/>
            <person name="Yorke J.A."/>
            <person name="Yoshida K."/>
            <person name="Zdobnov E."/>
            <person name="Zhang P."/>
            <person name="Zhang Y."/>
            <person name="Zimin A.V."/>
            <person name="Baldwin J."/>
            <person name="Abdouelleil A."/>
            <person name="Abdulkadir J."/>
            <person name="Abebe A."/>
            <person name="Abera B."/>
            <person name="Abreu J."/>
            <person name="Acer S.C."/>
            <person name="Aftuck L."/>
            <person name="Alexander A."/>
            <person name="An P."/>
            <person name="Anderson E."/>
            <person name="Anderson S."/>
            <person name="Arachi H."/>
            <person name="Azer M."/>
            <person name="Bachantsang P."/>
            <person name="Barry A."/>
            <person name="Bayul T."/>
            <person name="Berlin A."/>
            <person name="Bessette D."/>
            <person name="Bloom T."/>
            <person name="Blye J."/>
            <person name="Boguslavskiy L."/>
            <person name="Bonnet C."/>
            <person name="Boukhgalter B."/>
            <person name="Bourzgui I."/>
            <person name="Brown A."/>
            <person name="Cahill P."/>
            <person name="Channer S."/>
            <person name="Cheshatsang Y."/>
            <person name="Chuda L."/>
            <person name="Citroen M."/>
            <person name="Collymore A."/>
            <person name="Cooke P."/>
            <person name="Costello M."/>
            <person name="D'Aco K."/>
            <person name="Daza R."/>
            <person name="De Haan G."/>
            <person name="DeGray S."/>
            <person name="DeMaso C."/>
            <person name="Dhargay N."/>
            <person name="Dooley K."/>
            <person name="Dooley E."/>
            <person name="Doricent M."/>
            <person name="Dorje P."/>
            <person name="Dorjee K."/>
            <person name="Dupes A."/>
            <person name="Elong R."/>
            <person name="Falk J."/>
            <person name="Farina A."/>
            <person name="Faro S."/>
            <person name="Ferguson D."/>
            <person name="Fisher S."/>
            <person name="Foley C.D."/>
            <person name="Franke A."/>
            <person name="Friedrich D."/>
            <person name="Gadbois L."/>
            <person name="Gearin G."/>
            <person name="Gearin C.R."/>
            <person name="Giannoukos G."/>
            <person name="Goode T."/>
            <person name="Graham J."/>
            <person name="Grandbois E."/>
            <person name="Grewal S."/>
            <person name="Gyaltsen K."/>
            <person name="Hafez N."/>
            <person name="Hagos B."/>
            <person name="Hall J."/>
            <person name="Henson C."/>
            <person name="Hollinger A."/>
            <person name="Honan T."/>
            <person name="Huard M.D."/>
            <person name="Hughes L."/>
            <person name="Hurhula B."/>
            <person name="Husby M.E."/>
            <person name="Kamat A."/>
            <person name="Kanga B."/>
            <person name="Kashin S."/>
            <person name="Khazanovich D."/>
            <person name="Kisner P."/>
            <person name="Lance K."/>
            <person name="Lara M."/>
            <person name="Lee W."/>
            <person name="Lennon N."/>
            <person name="Letendre F."/>
            <person name="LeVine R."/>
            <person name="Lipovsky A."/>
            <person name="Liu X."/>
            <person name="Liu J."/>
            <person name="Liu S."/>
            <person name="Lokyitsang T."/>
            <person name="Lokyitsang Y."/>
            <person name="Lubonja R."/>
            <person name="Lui A."/>
            <person name="MacDonald P."/>
            <person name="Magnisalis V."/>
            <person name="Maru K."/>
            <person name="Matthews C."/>
            <person name="McCusker W."/>
            <person name="McDonough S."/>
            <person name="Mehta T."/>
            <person name="Meldrim J."/>
            <person name="Meneus L."/>
            <person name="Mihai O."/>
            <person name="Mihalev A."/>
            <person name="Mihova T."/>
            <person name="Mittelman R."/>
            <person name="Mlenga V."/>
            <person name="Montmayeur A."/>
            <person name="Mulrain L."/>
            <person name="Navidi A."/>
            <person name="Naylor J."/>
            <person name="Negash T."/>
            <person name="Nguyen T."/>
            <person name="Nguyen N."/>
            <person name="Nicol R."/>
            <person name="Norbu C."/>
            <person name="Norbu N."/>
            <person name="Novod N."/>
            <person name="O'Neill B."/>
            <person name="Osman S."/>
            <person name="Markiewicz E."/>
            <person name="Oyono O.L."/>
            <person name="Patti C."/>
            <person name="Phunkhang P."/>
            <person name="Pierre F."/>
            <person name="Priest M."/>
            <person name="Raghuraman S."/>
            <person name="Rege F."/>
            <person name="Reyes R."/>
            <person name="Rise C."/>
            <person name="Rogov P."/>
            <person name="Ross K."/>
            <person name="Ryan E."/>
            <person name="Settipalli S."/>
            <person name="Shea T."/>
            <person name="Sherpa N."/>
            <person name="Shi L."/>
            <person name="Shih D."/>
            <person name="Sparrow T."/>
            <person name="Spaulding J."/>
            <person name="Stalker J."/>
            <person name="Stange-Thomann N."/>
            <person name="Stavropoulos S."/>
            <person name="Stone C."/>
            <person name="Strader C."/>
            <person name="Tesfaye S."/>
            <person name="Thomson T."/>
            <person name="Thoulutsang Y."/>
            <person name="Thoulutsang D."/>
            <person name="Topham K."/>
            <person name="Topping I."/>
            <person name="Tsamla T."/>
            <person name="Vassiliev H."/>
            <person name="Vo A."/>
            <person name="Wangchuk T."/>
            <person name="Wangdi T."/>
            <person name="Weiand M."/>
            <person name="Wilkinson J."/>
            <person name="Wilson A."/>
            <person name="Yadav S."/>
            <person name="Young G."/>
            <person name="Yu Q."/>
            <person name="Zembek L."/>
            <person name="Zhong D."/>
            <person name="Zimmer A."/>
            <person name="Zwirko Z."/>
            <person name="Jaffe D.B."/>
            <person name="Alvarez P."/>
            <person name="Brockman W."/>
            <person name="Butler J."/>
            <person name="Chin C."/>
            <person name="Gnerre S."/>
            <person name="Grabherr M."/>
            <person name="Kleber M."/>
            <person name="Mauceli E."/>
            <person name="MacCallum I."/>
        </authorList>
    </citation>
    <scope>NUCLEOTIDE SEQUENCE [LARGE SCALE GENOMIC DNA]</scope>
    <source>
        <strain evidence="7">Tai18E2 / Tucson 14021-0261.01</strain>
    </source>
</reference>
<evidence type="ECO:0000259" key="5">
    <source>
        <dbReference type="PROSITE" id="PS50222"/>
    </source>
</evidence>
<dbReference type="Proteomes" id="UP000002282">
    <property type="component" value="Chromosome 3R"/>
</dbReference>
<evidence type="ECO:0000256" key="1">
    <source>
        <dbReference type="ARBA" id="ARBA00022723"/>
    </source>
</evidence>
<evidence type="ECO:0000256" key="4">
    <source>
        <dbReference type="SAM" id="MobiDB-lite"/>
    </source>
</evidence>
<dbReference type="PROSITE" id="PS00018">
    <property type="entry name" value="EF_HAND_1"/>
    <property type="match status" value="1"/>
</dbReference>
<protein>
    <recommendedName>
        <fullName evidence="5">EF-hand domain-containing protein</fullName>
    </recommendedName>
</protein>
<dbReference type="OMA" id="MNFCQFL"/>
<evidence type="ECO:0000256" key="2">
    <source>
        <dbReference type="ARBA" id="ARBA00022737"/>
    </source>
</evidence>
<keyword evidence="2" id="KW-0677">Repeat</keyword>
<evidence type="ECO:0000256" key="3">
    <source>
        <dbReference type="ARBA" id="ARBA00022837"/>
    </source>
</evidence>
<dbReference type="InterPro" id="IPR018247">
    <property type="entry name" value="EF_Hand_1_Ca_BS"/>
</dbReference>
<name>B4PSA0_DROYA</name>
<gene>
    <name evidence="6" type="primary">Dyak\GE24267</name>
    <name evidence="6" type="synonym">dyak_GLEANR_7979</name>
    <name evidence="6" type="synonym">GE24267</name>
    <name evidence="6" type="ORF">Dyak_GE24267</name>
</gene>
<accession>B4PSA0</accession>
<dbReference type="Gene3D" id="1.10.238.10">
    <property type="entry name" value="EF-hand"/>
    <property type="match status" value="1"/>
</dbReference>
<dbReference type="InterPro" id="IPR040365">
    <property type="entry name" value="EFHD1/2"/>
</dbReference>
<feature type="compositionally biased region" description="Basic and acidic residues" evidence="4">
    <location>
        <begin position="1"/>
        <end position="11"/>
    </location>
</feature>
<dbReference type="SMR" id="B4PSA0"/>
<sequence>MSEEVIVRDQFEIPAVTSNESQSSLGNDPKIEPEKLMVCDEIDSTLNIAGVSEKDFEVSEKVDILEAKDTTGYKTPNQFKESDEAALEEITFVEGEEELSSGSSFTSCCSYRYMRKSILCREIRDASTLSLDSGIDIASTIDLFLNRDLDKEKDQLQGTPLYPDIEKKGSTVRIVMEKRELTATSEDSECDCELSLDEVYQRFSAWFNHNEIDTAFSSFMQADEDMDGYICLGELKRFLEKLEMPQTHLAAKNLMTHVVENHEERLNFCHALLIYGTVLNRLELRKWHLLDRERQRLARSKAVDVSKVGVSGAKQFFEAKIALQTDHLPINSDQPVARVPVHSLNKENTGSRRVNFKSAAALFKKLESEQ</sequence>
<keyword evidence="1" id="KW-0479">Metal-binding</keyword>
<dbReference type="SUPFAM" id="SSF47473">
    <property type="entry name" value="EF-hand"/>
    <property type="match status" value="1"/>
</dbReference>
<dbReference type="KEGG" id="dya:Dyak_GE24267"/>
<keyword evidence="7" id="KW-1185">Reference proteome</keyword>
<dbReference type="PhylomeDB" id="B4PSA0"/>